<sequence>MFRTLIFFPLSQLQKENKSEISPLHINLTPMHVPPGKIDGENDLNLETVLSIPATYANGRGNEIFLGNEPESRMFWILLPAVVNAVSSVYKMIRNRRQSFDIVDEETPRDFALDSIGGGHLLKRAPALDQIGGGHLLKRTPILDQIGGGHLLKRNYEQFRRFLASGSDQKRSPVVDPIGGGHLLKRFPDLKNWVSLQEAKELSGRKPQDIL</sequence>
<accession>A0AAN8PUI8</accession>
<dbReference type="EMBL" id="JAWJWE010000005">
    <property type="protein sequence ID" value="KAK6634729.1"/>
    <property type="molecule type" value="Genomic_DNA"/>
</dbReference>
<organism evidence="1 2">
    <name type="scientific">Polyplax serrata</name>
    <name type="common">Common mouse louse</name>
    <dbReference type="NCBI Taxonomy" id="468196"/>
    <lineage>
        <taxon>Eukaryota</taxon>
        <taxon>Metazoa</taxon>
        <taxon>Ecdysozoa</taxon>
        <taxon>Arthropoda</taxon>
        <taxon>Hexapoda</taxon>
        <taxon>Insecta</taxon>
        <taxon>Pterygota</taxon>
        <taxon>Neoptera</taxon>
        <taxon>Paraneoptera</taxon>
        <taxon>Psocodea</taxon>
        <taxon>Troctomorpha</taxon>
        <taxon>Phthiraptera</taxon>
        <taxon>Anoplura</taxon>
        <taxon>Polyplacidae</taxon>
        <taxon>Polyplax</taxon>
    </lineage>
</organism>
<dbReference type="Proteomes" id="UP001372834">
    <property type="component" value="Unassembled WGS sequence"/>
</dbReference>
<proteinExistence type="predicted"/>
<reference evidence="1 2" key="1">
    <citation type="submission" date="2023-10" db="EMBL/GenBank/DDBJ databases">
        <title>Genomes of two closely related lineages of the louse Polyplax serrata with different host specificities.</title>
        <authorList>
            <person name="Martinu J."/>
            <person name="Tarabai H."/>
            <person name="Stefka J."/>
            <person name="Hypsa V."/>
        </authorList>
    </citation>
    <scope>NUCLEOTIDE SEQUENCE [LARGE SCALE GENOMIC DNA]</scope>
    <source>
        <strain evidence="1">HR10_N</strain>
    </source>
</reference>
<name>A0AAN8PUI8_POLSC</name>
<evidence type="ECO:0000313" key="1">
    <source>
        <dbReference type="EMBL" id="KAK6634729.1"/>
    </source>
</evidence>
<gene>
    <name evidence="1" type="ORF">RUM43_012131</name>
</gene>
<protein>
    <submittedName>
        <fullName evidence="1">Uncharacterized protein</fullName>
    </submittedName>
</protein>
<evidence type="ECO:0000313" key="2">
    <source>
        <dbReference type="Proteomes" id="UP001372834"/>
    </source>
</evidence>
<comment type="caution">
    <text evidence="1">The sequence shown here is derived from an EMBL/GenBank/DDBJ whole genome shotgun (WGS) entry which is preliminary data.</text>
</comment>
<dbReference type="AlphaFoldDB" id="A0AAN8PUI8"/>